<dbReference type="PRINTS" id="PR01438">
    <property type="entry name" value="UNVRSLSTRESS"/>
</dbReference>
<reference evidence="4" key="1">
    <citation type="submission" date="2017-02" db="UniProtKB">
        <authorList>
            <consortium name="WormBaseParasite"/>
        </authorList>
    </citation>
    <scope>IDENTIFICATION</scope>
</reference>
<evidence type="ECO:0000259" key="1">
    <source>
        <dbReference type="Pfam" id="PF00582"/>
    </source>
</evidence>
<dbReference type="CDD" id="cd23659">
    <property type="entry name" value="USP_At3g01520-like"/>
    <property type="match status" value="1"/>
</dbReference>
<dbReference type="PANTHER" id="PTHR46989:SF3">
    <property type="entry name" value="USPA DOMAIN-CONTAINING PROTEIN"/>
    <property type="match status" value="1"/>
</dbReference>
<dbReference type="Gene3D" id="3.40.50.620">
    <property type="entry name" value="HUPs"/>
    <property type="match status" value="1"/>
</dbReference>
<dbReference type="OrthoDB" id="843225at2759"/>
<dbReference type="Proteomes" id="UP000282613">
    <property type="component" value="Unassembled WGS sequence"/>
</dbReference>
<dbReference type="WBParaSite" id="TASK_0000573301-mRNA-1">
    <property type="protein sequence ID" value="TASK_0000573301-mRNA-1"/>
    <property type="gene ID" value="TASK_0000573301"/>
</dbReference>
<dbReference type="InterPro" id="IPR006015">
    <property type="entry name" value="Universal_stress_UspA"/>
</dbReference>
<dbReference type="InterPro" id="IPR006016">
    <property type="entry name" value="UspA"/>
</dbReference>
<name>A0A0R3W6C2_TAEAS</name>
<dbReference type="AlphaFoldDB" id="A0A0R3W6C2"/>
<gene>
    <name evidence="2" type="ORF">TASK_LOCUS5734</name>
</gene>
<evidence type="ECO:0000313" key="4">
    <source>
        <dbReference type="WBParaSite" id="TASK_0000573301-mRNA-1"/>
    </source>
</evidence>
<evidence type="ECO:0000313" key="3">
    <source>
        <dbReference type="Proteomes" id="UP000282613"/>
    </source>
</evidence>
<proteinExistence type="predicted"/>
<evidence type="ECO:0000313" key="2">
    <source>
        <dbReference type="EMBL" id="VDK35542.1"/>
    </source>
</evidence>
<accession>A0A0R3W6C2</accession>
<protein>
    <submittedName>
        <fullName evidence="4">Usp domain-containing protein</fullName>
    </submittedName>
</protein>
<dbReference type="InterPro" id="IPR014729">
    <property type="entry name" value="Rossmann-like_a/b/a_fold"/>
</dbReference>
<organism evidence="4">
    <name type="scientific">Taenia asiatica</name>
    <name type="common">Asian tapeworm</name>
    <dbReference type="NCBI Taxonomy" id="60517"/>
    <lineage>
        <taxon>Eukaryota</taxon>
        <taxon>Metazoa</taxon>
        <taxon>Spiralia</taxon>
        <taxon>Lophotrochozoa</taxon>
        <taxon>Platyhelminthes</taxon>
        <taxon>Cestoda</taxon>
        <taxon>Eucestoda</taxon>
        <taxon>Cyclophyllidea</taxon>
        <taxon>Taeniidae</taxon>
        <taxon>Taenia</taxon>
    </lineage>
</organism>
<dbReference type="EMBL" id="UYRS01018437">
    <property type="protein sequence ID" value="VDK35542.1"/>
    <property type="molecule type" value="Genomic_DNA"/>
</dbReference>
<dbReference type="PANTHER" id="PTHR46989">
    <property type="entry name" value="USP DOMAIN-CONTAINING PROTEIN"/>
    <property type="match status" value="1"/>
</dbReference>
<feature type="domain" description="UspA" evidence="1">
    <location>
        <begin position="4"/>
        <end position="150"/>
    </location>
</feature>
<dbReference type="SUPFAM" id="SSF52402">
    <property type="entry name" value="Adenine nucleotide alpha hydrolases-like"/>
    <property type="match status" value="1"/>
</dbReference>
<keyword evidence="3" id="KW-1185">Reference proteome</keyword>
<reference evidence="2 3" key="2">
    <citation type="submission" date="2018-11" db="EMBL/GenBank/DDBJ databases">
        <authorList>
            <consortium name="Pathogen Informatics"/>
        </authorList>
    </citation>
    <scope>NUCLEOTIDE SEQUENCE [LARGE SCALE GENOMIC DNA]</scope>
</reference>
<sequence length="167" mass="18586">MGRTYLLPIDNSENCKRALKFYTENLHRDDDTVIFLHVIEPTLKANSLNIVKEEDSEIHEMSSQLQKSLDTGKALGHKYLAWGREAGFDVKAFVRSDSKPGVAIMKAVKELNVDHIVVGSRGLNALGRTLLGSVSSYVIHHSQIPVTVVPCPEEEKPTGGMRRLSLY</sequence>
<dbReference type="Pfam" id="PF00582">
    <property type="entry name" value="Usp"/>
    <property type="match status" value="1"/>
</dbReference>